<organism evidence="3">
    <name type="scientific">Chaetoceros debilis</name>
    <dbReference type="NCBI Taxonomy" id="122233"/>
    <lineage>
        <taxon>Eukaryota</taxon>
        <taxon>Sar</taxon>
        <taxon>Stramenopiles</taxon>
        <taxon>Ochrophyta</taxon>
        <taxon>Bacillariophyta</taxon>
        <taxon>Coscinodiscophyceae</taxon>
        <taxon>Chaetocerotophycidae</taxon>
        <taxon>Chaetocerotales</taxon>
        <taxon>Chaetocerotaceae</taxon>
        <taxon>Chaetoceros</taxon>
    </lineage>
</organism>
<feature type="region of interest" description="Disordered" evidence="1">
    <location>
        <begin position="146"/>
        <end position="166"/>
    </location>
</feature>
<dbReference type="AlphaFoldDB" id="A0A6S8R0F5"/>
<evidence type="ECO:0000313" key="2">
    <source>
        <dbReference type="EMBL" id="CAE0455853.1"/>
    </source>
</evidence>
<sequence>MALEANQLGMHPGLPVSGETTVILPFEEFSVDLEHNLGRANGNCYQRRPGIPGGHDGQIMVRLKKKRFIVLDYSTIPTPADIAVAQVTPHIRCPAGAGQQECNSATCTKVGVPVCLFDSEPDEPVSLYLRSGLCFTCQRLLNEKRRTQRKRKGDVNRPNNSDASATAQKRFRISGEILDLNPDAIIVNGPIEGTKHHGPGYEYTEIMPDVQHILAEASQESEQLSASLAAFNQHPPPLNSQEHADIEALYNKTFLTVSKGIFLLSQWKSSFDTIIATAAVAEKATEEALDGTSIADVVASAAAVAAAQSAETGEEASPNMIPLLLAADNKEDDSELKEEHKNMVNV</sequence>
<dbReference type="EMBL" id="HBIO01000971">
    <property type="protein sequence ID" value="CAE0455853.1"/>
    <property type="molecule type" value="Transcribed_RNA"/>
</dbReference>
<evidence type="ECO:0000313" key="3">
    <source>
        <dbReference type="EMBL" id="CAE0455854.1"/>
    </source>
</evidence>
<reference evidence="3" key="1">
    <citation type="submission" date="2021-01" db="EMBL/GenBank/DDBJ databases">
        <authorList>
            <person name="Corre E."/>
            <person name="Pelletier E."/>
            <person name="Niang G."/>
            <person name="Scheremetjew M."/>
            <person name="Finn R."/>
            <person name="Kale V."/>
            <person name="Holt S."/>
            <person name="Cochrane G."/>
            <person name="Meng A."/>
            <person name="Brown T."/>
            <person name="Cohen L."/>
        </authorList>
    </citation>
    <scope>NUCLEOTIDE SEQUENCE</scope>
    <source>
        <strain evidence="3">MM31A-1</strain>
    </source>
</reference>
<name>A0A6S8R0F5_9STRA</name>
<protein>
    <submittedName>
        <fullName evidence="3">Uncharacterized protein</fullName>
    </submittedName>
</protein>
<dbReference type="EMBL" id="HBIO01000972">
    <property type="protein sequence ID" value="CAE0455854.1"/>
    <property type="molecule type" value="Transcribed_RNA"/>
</dbReference>
<proteinExistence type="predicted"/>
<accession>A0A6S8R0F5</accession>
<feature type="compositionally biased region" description="Polar residues" evidence="1">
    <location>
        <begin position="157"/>
        <end position="166"/>
    </location>
</feature>
<evidence type="ECO:0000256" key="1">
    <source>
        <dbReference type="SAM" id="MobiDB-lite"/>
    </source>
</evidence>
<gene>
    <name evidence="2" type="ORF">CDEB00056_LOCUS694</name>
    <name evidence="3" type="ORF">CDEB00056_LOCUS695</name>
</gene>